<dbReference type="GeneID" id="39872047"/>
<evidence type="ECO:0000313" key="3">
    <source>
        <dbReference type="Proteomes" id="UP000219813"/>
    </source>
</evidence>
<gene>
    <name evidence="2" type="primary">PmUG01_14073600</name>
    <name evidence="2" type="ORF">PMUG01_14073600</name>
</gene>
<dbReference type="OrthoDB" id="370995at2759"/>
<name>A0A1D3TFC7_PLAMA</name>
<dbReference type="OMA" id="HNLAEQW"/>
<sequence length="184" mass="21989">MDVITCIFYIFIFTLCANSMDPAKKGNENFPARNSTERAINFDSAYPSFNIHYNFEPKDWRNIELVEKEKNDFLNNIKREIGSMEEDKIKINFVLNIQKQQIEELIFLINHIKYTMKNNKDEADEEEQELEMPQYLRSGNFNNSKADNNKMEGLFNEINDYTLNKFRLIEQDNFYHNLAEQWIS</sequence>
<feature type="chain" id="PRO_5008921454" evidence="1">
    <location>
        <begin position="20"/>
        <end position="184"/>
    </location>
</feature>
<dbReference type="AlphaFoldDB" id="A0A1D3TFC7"/>
<dbReference type="VEuPathDB" id="PlasmoDB:PmUG01_14073600"/>
<dbReference type="KEGG" id="pmal:PMUG01_14073600"/>
<dbReference type="Proteomes" id="UP000219813">
    <property type="component" value="Chromosome 14"/>
</dbReference>
<feature type="signal peptide" evidence="1">
    <location>
        <begin position="1"/>
        <end position="19"/>
    </location>
</feature>
<keyword evidence="1" id="KW-0732">Signal</keyword>
<evidence type="ECO:0000313" key="2">
    <source>
        <dbReference type="EMBL" id="SCP03676.1"/>
    </source>
</evidence>
<accession>A0A1D3TFC7</accession>
<organism evidence="2 3">
    <name type="scientific">Plasmodium malariae</name>
    <dbReference type="NCBI Taxonomy" id="5858"/>
    <lineage>
        <taxon>Eukaryota</taxon>
        <taxon>Sar</taxon>
        <taxon>Alveolata</taxon>
        <taxon>Apicomplexa</taxon>
        <taxon>Aconoidasida</taxon>
        <taxon>Haemosporida</taxon>
        <taxon>Plasmodiidae</taxon>
        <taxon>Plasmodium</taxon>
        <taxon>Plasmodium (Plasmodium)</taxon>
    </lineage>
</organism>
<proteinExistence type="predicted"/>
<evidence type="ECO:0000256" key="1">
    <source>
        <dbReference type="SAM" id="SignalP"/>
    </source>
</evidence>
<reference evidence="2 3" key="1">
    <citation type="submission" date="2016-06" db="EMBL/GenBank/DDBJ databases">
        <authorList>
            <consortium name="Pathogen Informatics"/>
        </authorList>
    </citation>
    <scope>NUCLEOTIDE SEQUENCE [LARGE SCALE GENOMIC DNA]</scope>
</reference>
<keyword evidence="3" id="KW-1185">Reference proteome</keyword>
<dbReference type="EMBL" id="LT594635">
    <property type="protein sequence ID" value="SCP03676.1"/>
    <property type="molecule type" value="Genomic_DNA"/>
</dbReference>
<protein>
    <submittedName>
        <fullName evidence="2">Uncharacterized protein</fullName>
    </submittedName>
</protein>
<dbReference type="RefSeq" id="XP_028864629.1">
    <property type="nucleotide sequence ID" value="XM_029008328.1"/>
</dbReference>